<feature type="transmembrane region" description="Helical" evidence="1">
    <location>
        <begin position="176"/>
        <end position="196"/>
    </location>
</feature>
<feature type="transmembrane region" description="Helical" evidence="1">
    <location>
        <begin position="94"/>
        <end position="112"/>
    </location>
</feature>
<evidence type="ECO:0000313" key="3">
    <source>
        <dbReference type="Proteomes" id="UP000244168"/>
    </source>
</evidence>
<name>A0A2T5JEU7_9SPHI</name>
<dbReference type="Proteomes" id="UP000244168">
    <property type="component" value="Unassembled WGS sequence"/>
</dbReference>
<reference evidence="2 3" key="1">
    <citation type="submission" date="2018-04" db="EMBL/GenBank/DDBJ databases">
        <title>Genomic Encyclopedia of Archaeal and Bacterial Type Strains, Phase II (KMG-II): from individual species to whole genera.</title>
        <authorList>
            <person name="Goeker M."/>
        </authorList>
    </citation>
    <scope>NUCLEOTIDE SEQUENCE [LARGE SCALE GENOMIC DNA]</scope>
    <source>
        <strain evidence="2 3">DSM 26809</strain>
    </source>
</reference>
<keyword evidence="1" id="KW-1133">Transmembrane helix</keyword>
<dbReference type="AlphaFoldDB" id="A0A2T5JEU7"/>
<dbReference type="RefSeq" id="WP_107826390.1">
    <property type="nucleotide sequence ID" value="NZ_CP160205.1"/>
</dbReference>
<protein>
    <submittedName>
        <fullName evidence="2">Uncharacterized protein</fullName>
    </submittedName>
</protein>
<evidence type="ECO:0000313" key="2">
    <source>
        <dbReference type="EMBL" id="PTR00958.1"/>
    </source>
</evidence>
<proteinExistence type="predicted"/>
<comment type="caution">
    <text evidence="2">The sequence shown here is derived from an EMBL/GenBank/DDBJ whole genome shotgun (WGS) entry which is preliminary data.</text>
</comment>
<feature type="transmembrane region" description="Helical" evidence="1">
    <location>
        <begin position="14"/>
        <end position="35"/>
    </location>
</feature>
<sequence length="209" mass="24533">MNDSFINPKSIKQVLSFGLIIYLFVYILLLFLVYLKPSRHVVVVSQTQEFGVIQIDHIKYPTASRWNNASLQTEAHNPLDYIFLIQGSQFLDDSLASIVMKLTIAFSIALFIKRFDFDSPFNVKYFKLGYLIFKLYIAYWVVDFLSKCYTSYWVKNYFHGSKAYQVPYNLHDLANAYWYSYAFYVAVFSTILSLYAKAINNRREIDLTI</sequence>
<organism evidence="2 3">
    <name type="scientific">Mucilaginibacter yixingensis</name>
    <dbReference type="NCBI Taxonomy" id="1295612"/>
    <lineage>
        <taxon>Bacteria</taxon>
        <taxon>Pseudomonadati</taxon>
        <taxon>Bacteroidota</taxon>
        <taxon>Sphingobacteriia</taxon>
        <taxon>Sphingobacteriales</taxon>
        <taxon>Sphingobacteriaceae</taxon>
        <taxon>Mucilaginibacter</taxon>
    </lineage>
</organism>
<keyword evidence="1" id="KW-0472">Membrane</keyword>
<dbReference type="EMBL" id="QAOQ01000001">
    <property type="protein sequence ID" value="PTR00958.1"/>
    <property type="molecule type" value="Genomic_DNA"/>
</dbReference>
<accession>A0A2T5JEU7</accession>
<keyword evidence="3" id="KW-1185">Reference proteome</keyword>
<gene>
    <name evidence="2" type="ORF">C8P68_101188</name>
</gene>
<keyword evidence="1" id="KW-0812">Transmembrane</keyword>
<evidence type="ECO:0000256" key="1">
    <source>
        <dbReference type="SAM" id="Phobius"/>
    </source>
</evidence>